<dbReference type="Pfam" id="PF14542">
    <property type="entry name" value="Acetyltransf_CG"/>
    <property type="match status" value="1"/>
</dbReference>
<dbReference type="GeneID" id="110241498"/>
<evidence type="ECO:0000259" key="4">
    <source>
        <dbReference type="PROSITE" id="PS51729"/>
    </source>
</evidence>
<evidence type="ECO:0000313" key="5">
    <source>
        <dbReference type="EnsemblMetazoa" id="XP_020903021.1"/>
    </source>
</evidence>
<sequence length="100" mass="11262">MSKANVDHDVGANAFVIHLGKDGKEKALLEYVKEGDVLNLWHTEVPVNHRRQGLGAHLAKAALDHAVEKNYQVKPTCTYIQKYLKDNPLAEYTERVIPID</sequence>
<dbReference type="RefSeq" id="XP_020903021.1">
    <property type="nucleotide sequence ID" value="XM_021047362.2"/>
</dbReference>
<comment type="similarity">
    <text evidence="1">Belongs to the NATD1 family.</text>
</comment>
<feature type="domain" description="N-acetyltransferase" evidence="4">
    <location>
        <begin position="7"/>
        <end position="97"/>
    </location>
</feature>
<dbReference type="SUPFAM" id="SSF55729">
    <property type="entry name" value="Acyl-CoA N-acyltransferases (Nat)"/>
    <property type="match status" value="1"/>
</dbReference>
<dbReference type="PANTHER" id="PTHR31435:SF9">
    <property type="entry name" value="PROTEIN NATD1"/>
    <property type="match status" value="1"/>
</dbReference>
<dbReference type="PROSITE" id="PS51729">
    <property type="entry name" value="GNAT_YJDJ"/>
    <property type="match status" value="1"/>
</dbReference>
<name>A0A913XDJ3_EXADI</name>
<evidence type="ECO:0000256" key="2">
    <source>
        <dbReference type="ARBA" id="ARBA00020243"/>
    </source>
</evidence>
<reference evidence="5" key="1">
    <citation type="submission" date="2022-11" db="UniProtKB">
        <authorList>
            <consortium name="EnsemblMetazoa"/>
        </authorList>
    </citation>
    <scope>IDENTIFICATION</scope>
</reference>
<protein>
    <recommendedName>
        <fullName evidence="2">Protein NATD1</fullName>
    </recommendedName>
    <alternativeName>
        <fullName evidence="3">N-acetyltransferase domain-containing protein 1</fullName>
    </alternativeName>
</protein>
<proteinExistence type="inferred from homology"/>
<dbReference type="InterPro" id="IPR045057">
    <property type="entry name" value="Gcn5-rel_NAT"/>
</dbReference>
<keyword evidence="6" id="KW-1185">Reference proteome</keyword>
<dbReference type="EnsemblMetazoa" id="XM_021047362.2">
    <property type="protein sequence ID" value="XP_020903021.1"/>
    <property type="gene ID" value="LOC110241498"/>
</dbReference>
<evidence type="ECO:0000256" key="3">
    <source>
        <dbReference type="ARBA" id="ARBA00031876"/>
    </source>
</evidence>
<dbReference type="AlphaFoldDB" id="A0A913XDJ3"/>
<evidence type="ECO:0000313" key="6">
    <source>
        <dbReference type="Proteomes" id="UP000887567"/>
    </source>
</evidence>
<dbReference type="InterPro" id="IPR031165">
    <property type="entry name" value="GNAT_YJDJ"/>
</dbReference>
<dbReference type="InterPro" id="IPR016181">
    <property type="entry name" value="Acyl_CoA_acyltransferase"/>
</dbReference>
<dbReference type="Proteomes" id="UP000887567">
    <property type="component" value="Unplaced"/>
</dbReference>
<dbReference type="OMA" id="NTHMSAF"/>
<accession>A0A913XDJ3</accession>
<dbReference type="PANTHER" id="PTHR31435">
    <property type="entry name" value="PROTEIN NATD1"/>
    <property type="match status" value="1"/>
</dbReference>
<dbReference type="OrthoDB" id="74247at2759"/>
<dbReference type="KEGG" id="epa:110241498"/>
<dbReference type="Gene3D" id="3.40.630.30">
    <property type="match status" value="1"/>
</dbReference>
<evidence type="ECO:0000256" key="1">
    <source>
        <dbReference type="ARBA" id="ARBA00006233"/>
    </source>
</evidence>
<organism evidence="5 6">
    <name type="scientific">Exaiptasia diaphana</name>
    <name type="common">Tropical sea anemone</name>
    <name type="synonym">Aiptasia pulchella</name>
    <dbReference type="NCBI Taxonomy" id="2652724"/>
    <lineage>
        <taxon>Eukaryota</taxon>
        <taxon>Metazoa</taxon>
        <taxon>Cnidaria</taxon>
        <taxon>Anthozoa</taxon>
        <taxon>Hexacorallia</taxon>
        <taxon>Actiniaria</taxon>
        <taxon>Aiptasiidae</taxon>
        <taxon>Exaiptasia</taxon>
    </lineage>
</organism>